<evidence type="ECO:0008006" key="3">
    <source>
        <dbReference type="Google" id="ProtNLM"/>
    </source>
</evidence>
<evidence type="ECO:0000313" key="1">
    <source>
        <dbReference type="EMBL" id="TXD89437.1"/>
    </source>
</evidence>
<dbReference type="EMBL" id="VORO01000007">
    <property type="protein sequence ID" value="TXD89437.1"/>
    <property type="molecule type" value="Genomic_DNA"/>
</dbReference>
<protein>
    <recommendedName>
        <fullName evidence="3">DUF5017 domain-containing protein</fullName>
    </recommendedName>
</protein>
<comment type="caution">
    <text evidence="1">The sequence shown here is derived from an EMBL/GenBank/DDBJ whole genome shotgun (WGS) entry which is preliminary data.</text>
</comment>
<proteinExistence type="predicted"/>
<keyword evidence="2" id="KW-1185">Reference proteome</keyword>
<dbReference type="NCBIfam" id="NF038128">
    <property type="entry name" value="choice_anch_J"/>
    <property type="match status" value="1"/>
</dbReference>
<sequence>MKKVIYLLVMAAAFVGCNPLDDLNDQVDALPEQPNIGEFEYTLTDADYSAFDLGFGSFNSQDQAKDSIPQLLSDLYPLYGQGSSVLVNYKLFVGAAEGVSAYTSAETYPLSNDDYALTGSDAFGFYPNVDPTALIPDVLDAQIAAPVEGQIALVTYKQYTETPDVGLAIVGGGNFPDIYPTFENVDVDMDGIGWSEGAAHANASAFVNGSEIAGEDWLVSPEIDLSGETDLKFQINQRISFLNGNEAADFVNILVSTNYTTGGDPIAATWDVITLTTVPSGNTSEFILSEDYDFSAYDDTVIHVAFRYNSTSTVAPLWRIDYFNIKTLGVTGNTDSKGEYFVYEGGSWNDAENVYYLSNADYDSMGESSGQPGAFNNFSSSTPADSYLPTFLDLKYPFAQEENKIIVIYKYFSSNSGAGIRGNEYTFTSGQWMAHESTIETSLKFGFDEGQWVPDNTIRYIIAQADIDYIATNYASADGFSAAVSSMANFGNFDRRSSNAAFWSVEMLNTVFTDLLTNFLAPNAEEGQKYVLTFDIYDGSSGTEELKYIKTGGVWVPNVD</sequence>
<dbReference type="OrthoDB" id="1013052at2"/>
<name>A0A5C6ZLB8_9FLAO</name>
<dbReference type="Gene3D" id="2.60.120.200">
    <property type="match status" value="1"/>
</dbReference>
<dbReference type="RefSeq" id="WP_147086190.1">
    <property type="nucleotide sequence ID" value="NZ_VORM01000006.1"/>
</dbReference>
<dbReference type="AlphaFoldDB" id="A0A5C6ZLB8"/>
<organism evidence="1 2">
    <name type="scientific">Subsaximicrobium wynnwilliamsii</name>
    <dbReference type="NCBI Taxonomy" id="291179"/>
    <lineage>
        <taxon>Bacteria</taxon>
        <taxon>Pseudomonadati</taxon>
        <taxon>Bacteroidota</taxon>
        <taxon>Flavobacteriia</taxon>
        <taxon>Flavobacteriales</taxon>
        <taxon>Flavobacteriaceae</taxon>
        <taxon>Subsaximicrobium</taxon>
    </lineage>
</organism>
<evidence type="ECO:0000313" key="2">
    <source>
        <dbReference type="Proteomes" id="UP000321578"/>
    </source>
</evidence>
<dbReference type="PROSITE" id="PS51257">
    <property type="entry name" value="PROKAR_LIPOPROTEIN"/>
    <property type="match status" value="1"/>
</dbReference>
<dbReference type="Proteomes" id="UP000321578">
    <property type="component" value="Unassembled WGS sequence"/>
</dbReference>
<reference evidence="1 2" key="1">
    <citation type="submission" date="2019-08" db="EMBL/GenBank/DDBJ databases">
        <title>Genomes of Subsaximicrobium wynnwilliamsii strains.</title>
        <authorList>
            <person name="Bowman J.P."/>
        </authorList>
    </citation>
    <scope>NUCLEOTIDE SEQUENCE [LARGE SCALE GENOMIC DNA]</scope>
    <source>
        <strain evidence="1 2">2-80-2</strain>
    </source>
</reference>
<gene>
    <name evidence="1" type="ORF">ESY86_08630</name>
</gene>
<accession>A0A5C6ZLB8</accession>